<feature type="region of interest" description="Disordered" evidence="1">
    <location>
        <begin position="1"/>
        <end position="34"/>
    </location>
</feature>
<protein>
    <recommendedName>
        <fullName evidence="2">Transposase DDE domain-containing protein</fullName>
    </recommendedName>
</protein>
<reference evidence="3 4" key="1">
    <citation type="journal article" date="2019" name="Syst. Appl. Microbiol.">
        <title>Microvirga tunisiensis sp. nov., a root nodule symbiotic bacterium isolated from Lupinus micranthus and L. luteus grown in Northern Tunisia.</title>
        <authorList>
            <person name="Msaddak A."/>
            <person name="Rejili M."/>
            <person name="Duran D."/>
            <person name="Mars M."/>
            <person name="Palacios J.M."/>
            <person name="Ruiz-Argueso T."/>
            <person name="Rey L."/>
            <person name="Imperial J."/>
        </authorList>
    </citation>
    <scope>NUCLEOTIDE SEQUENCE [LARGE SCALE GENOMIC DNA]</scope>
    <source>
        <strain evidence="3 4">Lmie10</strain>
    </source>
</reference>
<dbReference type="EMBL" id="VOSK01000074">
    <property type="protein sequence ID" value="MPR27147.1"/>
    <property type="molecule type" value="Genomic_DNA"/>
</dbReference>
<dbReference type="Proteomes" id="UP000403266">
    <property type="component" value="Unassembled WGS sequence"/>
</dbReference>
<evidence type="ECO:0000256" key="1">
    <source>
        <dbReference type="SAM" id="MobiDB-lite"/>
    </source>
</evidence>
<dbReference type="OrthoDB" id="9774608at2"/>
<feature type="domain" description="Transposase DDE" evidence="2">
    <location>
        <begin position="171"/>
        <end position="251"/>
    </location>
</feature>
<organism evidence="3 4">
    <name type="scientific">Microvirga tunisiensis</name>
    <dbReference type="NCBI Taxonomy" id="2108360"/>
    <lineage>
        <taxon>Bacteria</taxon>
        <taxon>Pseudomonadati</taxon>
        <taxon>Pseudomonadota</taxon>
        <taxon>Alphaproteobacteria</taxon>
        <taxon>Hyphomicrobiales</taxon>
        <taxon>Methylobacteriaceae</taxon>
        <taxon>Microvirga</taxon>
    </lineage>
</organism>
<dbReference type="InterPro" id="IPR025668">
    <property type="entry name" value="Tnp_DDE_dom"/>
</dbReference>
<accession>A0A5N7MJM2</accession>
<feature type="compositionally biased region" description="Basic residues" evidence="1">
    <location>
        <begin position="17"/>
        <end position="27"/>
    </location>
</feature>
<comment type="caution">
    <text evidence="3">The sequence shown here is derived from an EMBL/GenBank/DDBJ whole genome shotgun (WGS) entry which is preliminary data.</text>
</comment>
<dbReference type="Pfam" id="PF13751">
    <property type="entry name" value="DDE_Tnp_1_6"/>
    <property type="match status" value="1"/>
</dbReference>
<proteinExistence type="predicted"/>
<dbReference type="PANTHER" id="PTHR33408:SF2">
    <property type="entry name" value="TRANSPOSASE DDE DOMAIN-CONTAINING PROTEIN"/>
    <property type="match status" value="1"/>
</dbReference>
<dbReference type="PANTHER" id="PTHR33408">
    <property type="entry name" value="TRANSPOSASE"/>
    <property type="match status" value="1"/>
</dbReference>
<evidence type="ECO:0000313" key="4">
    <source>
        <dbReference type="Proteomes" id="UP000403266"/>
    </source>
</evidence>
<dbReference type="AlphaFoldDB" id="A0A5N7MJM2"/>
<name>A0A5N7MJM2_9HYPH</name>
<sequence>MPTNSVPFPGVSGSRRTTLRQRHRRCRSISPPWTRPPLVRPLTLSRSSSRPLIRPPSGPARCVVPRSLLMPTTTSSALKAAVIVNVEASRAVRQAEAGAARTMLERTAERFRLKPKRLAGDSAYGEAEMLHWLVEEQKIEPHVPVIDKSTRQDGTFSRAEFTYDAGADPYTCPEGKTLTTSGRIVNEGTTHIYLGITFDCGPCHLKQQCCPNTPARRITRSIYENARVVARALKGTPAFEQSRQDRKRVEMV</sequence>
<keyword evidence="4" id="KW-1185">Reference proteome</keyword>
<evidence type="ECO:0000313" key="3">
    <source>
        <dbReference type="EMBL" id="MPR27147.1"/>
    </source>
</evidence>
<gene>
    <name evidence="3" type="ORF">FS320_18485</name>
</gene>
<evidence type="ECO:0000259" key="2">
    <source>
        <dbReference type="Pfam" id="PF13751"/>
    </source>
</evidence>